<feature type="domain" description="Amidohydrolase-related" evidence="9">
    <location>
        <begin position="47"/>
        <end position="371"/>
    </location>
</feature>
<feature type="binding site" evidence="7">
    <location>
        <position position="217"/>
    </location>
    <ligand>
        <name>substrate</name>
    </ligand>
</feature>
<keyword evidence="11" id="KW-1185">Reference proteome</keyword>
<evidence type="ECO:0000313" key="10">
    <source>
        <dbReference type="EMBL" id="RGR75862.1"/>
    </source>
</evidence>
<feature type="binding site" evidence="8">
    <location>
        <position position="184"/>
    </location>
    <ligand>
        <name>Zn(2+)</name>
        <dbReference type="ChEBI" id="CHEBI:29105"/>
    </ligand>
</feature>
<dbReference type="PANTHER" id="PTHR11113:SF14">
    <property type="entry name" value="N-ACETYLGLUCOSAMINE-6-PHOSPHATE DEACETYLASE"/>
    <property type="match status" value="1"/>
</dbReference>
<feature type="binding site" evidence="7">
    <location>
        <begin position="298"/>
        <end position="300"/>
    </location>
    <ligand>
        <name>substrate</name>
    </ligand>
</feature>
<name>A0A412G591_9FIRM</name>
<dbReference type="PIRSF" id="PIRSF038994">
    <property type="entry name" value="NagA"/>
    <property type="match status" value="1"/>
</dbReference>
<keyword evidence="2 8" id="KW-0479">Metal-binding</keyword>
<accession>A0A412G591</accession>
<proteinExistence type="inferred from homology"/>
<protein>
    <recommendedName>
        <fullName evidence="9">Amidohydrolase-related domain-containing protein</fullName>
    </recommendedName>
</protein>
<evidence type="ECO:0000256" key="4">
    <source>
        <dbReference type="ARBA" id="ARBA00023277"/>
    </source>
</evidence>
<evidence type="ECO:0000256" key="5">
    <source>
        <dbReference type="PIRNR" id="PIRNR038994"/>
    </source>
</evidence>
<dbReference type="RefSeq" id="WP_117893856.1">
    <property type="nucleotide sequence ID" value="NZ_CABJCV010000003.1"/>
</dbReference>
<dbReference type="GO" id="GO:0008448">
    <property type="term" value="F:N-acetylglucosamine-6-phosphate deacetylase activity"/>
    <property type="evidence" value="ECO:0007669"/>
    <property type="project" value="InterPro"/>
</dbReference>
<gene>
    <name evidence="10" type="ORF">DWY25_03755</name>
</gene>
<dbReference type="AlphaFoldDB" id="A0A412G591"/>
<dbReference type="InterPro" id="IPR032466">
    <property type="entry name" value="Metal_Hydrolase"/>
</dbReference>
<dbReference type="PANTHER" id="PTHR11113">
    <property type="entry name" value="N-ACETYLGLUCOSAMINE-6-PHOSPHATE DEACETYLASE"/>
    <property type="match status" value="1"/>
</dbReference>
<evidence type="ECO:0000259" key="9">
    <source>
        <dbReference type="Pfam" id="PF01979"/>
    </source>
</evidence>
<comment type="cofactor">
    <cofactor evidence="8">
        <name>a divalent metal cation</name>
        <dbReference type="ChEBI" id="CHEBI:60240"/>
    </cofactor>
    <text evidence="8">Binds 1 divalent metal cation per subunit.</text>
</comment>
<keyword evidence="3 5" id="KW-0378">Hydrolase</keyword>
<dbReference type="Gene3D" id="3.20.20.140">
    <property type="entry name" value="Metal-dependent hydrolases"/>
    <property type="match status" value="1"/>
</dbReference>
<dbReference type="InterPro" id="IPR011059">
    <property type="entry name" value="Metal-dep_hydrolase_composite"/>
</dbReference>
<comment type="caution">
    <text evidence="10">The sequence shown here is derived from an EMBL/GenBank/DDBJ whole genome shotgun (WGS) entry which is preliminary data.</text>
</comment>
<evidence type="ECO:0000313" key="11">
    <source>
        <dbReference type="Proteomes" id="UP000284178"/>
    </source>
</evidence>
<sequence>MRTVLRSRRIVTEQGIVDGVIEIEDGKIVRIGPAAGPADLDFKDQRIIPGIIDIHNHGFGGWSMTDPAKEKDVKGFAKAVASVGVTGVLPTAKEEAFEAIADCTGQPLDGARIYGVHSEGPFWARGGENTVGEDYPLPDVAEARRLIDKAKGKMVMMAIAPELPKAYDVIRLLHQEGILVASAHTKAYAEDIRKAMDEVGLDIVTHLGNGMRGIHHRNVGALGQYLLEDNLRYELITDLNHVCKEMIQICLRMQPVEKFCLISDSNYIAGLPTGHYMRYNKEMIADEKGLILDLHGRICGSGKWVLYNIGQLVNIVGVSLEDAVQMASLNPARFLKIDQVTGSLAEGKNADLAVISDDYECVLTMVEGRIVYDREKDTSVFNLEAMKRKIA</sequence>
<evidence type="ECO:0000256" key="7">
    <source>
        <dbReference type="PIRSR" id="PIRSR038994-2"/>
    </source>
</evidence>
<evidence type="ECO:0000256" key="1">
    <source>
        <dbReference type="ARBA" id="ARBA00010716"/>
    </source>
</evidence>
<feature type="active site" description="Proton donor/acceptor" evidence="6">
    <location>
        <position position="264"/>
    </location>
</feature>
<dbReference type="SUPFAM" id="SSF51338">
    <property type="entry name" value="Composite domain of metallo-dependent hydrolases"/>
    <property type="match status" value="1"/>
</dbReference>
<evidence type="ECO:0000256" key="6">
    <source>
        <dbReference type="PIRSR" id="PIRSR038994-1"/>
    </source>
</evidence>
<evidence type="ECO:0000256" key="3">
    <source>
        <dbReference type="ARBA" id="ARBA00022801"/>
    </source>
</evidence>
<feature type="binding site" evidence="7">
    <location>
        <begin position="209"/>
        <end position="210"/>
    </location>
    <ligand>
        <name>substrate</name>
    </ligand>
</feature>
<reference evidence="10 11" key="1">
    <citation type="submission" date="2018-08" db="EMBL/GenBank/DDBJ databases">
        <title>A genome reference for cultivated species of the human gut microbiota.</title>
        <authorList>
            <person name="Zou Y."/>
            <person name="Xue W."/>
            <person name="Luo G."/>
        </authorList>
    </citation>
    <scope>NUCLEOTIDE SEQUENCE [LARGE SCALE GENOMIC DNA]</scope>
    <source>
        <strain evidence="10 11">AF24-29</strain>
    </source>
</reference>
<dbReference type="GO" id="GO:0006046">
    <property type="term" value="P:N-acetylglucosamine catabolic process"/>
    <property type="evidence" value="ECO:0007669"/>
    <property type="project" value="TreeGrafter"/>
</dbReference>
<dbReference type="GO" id="GO:0046872">
    <property type="term" value="F:metal ion binding"/>
    <property type="evidence" value="ECO:0007669"/>
    <property type="project" value="UniProtKB-KW"/>
</dbReference>
<feature type="binding site" evidence="7">
    <location>
        <position position="141"/>
    </location>
    <ligand>
        <name>substrate</name>
    </ligand>
</feature>
<feature type="binding site" evidence="7">
    <location>
        <position position="241"/>
    </location>
    <ligand>
        <name>substrate</name>
    </ligand>
</feature>
<keyword evidence="4 5" id="KW-0119">Carbohydrate metabolism</keyword>
<evidence type="ECO:0000256" key="2">
    <source>
        <dbReference type="ARBA" id="ARBA00022723"/>
    </source>
</evidence>
<evidence type="ECO:0000256" key="8">
    <source>
        <dbReference type="PIRSR" id="PIRSR038994-3"/>
    </source>
</evidence>
<feature type="binding site" evidence="8">
    <location>
        <position position="119"/>
    </location>
    <ligand>
        <name>Zn(2+)</name>
        <dbReference type="ChEBI" id="CHEBI:29105"/>
    </ligand>
</feature>
<feature type="binding site" evidence="8">
    <location>
        <position position="206"/>
    </location>
    <ligand>
        <name>Zn(2+)</name>
        <dbReference type="ChEBI" id="CHEBI:29105"/>
    </ligand>
</feature>
<organism evidence="10 11">
    <name type="scientific">Holdemania filiformis</name>
    <dbReference type="NCBI Taxonomy" id="61171"/>
    <lineage>
        <taxon>Bacteria</taxon>
        <taxon>Bacillati</taxon>
        <taxon>Bacillota</taxon>
        <taxon>Erysipelotrichia</taxon>
        <taxon>Erysipelotrichales</taxon>
        <taxon>Erysipelotrichaceae</taxon>
        <taxon>Holdemania</taxon>
    </lineage>
</organism>
<dbReference type="EMBL" id="QRUP01000003">
    <property type="protein sequence ID" value="RGR75862.1"/>
    <property type="molecule type" value="Genomic_DNA"/>
</dbReference>
<dbReference type="InterPro" id="IPR006680">
    <property type="entry name" value="Amidohydro-rel"/>
</dbReference>
<comment type="similarity">
    <text evidence="1 5">Belongs to the metallo-dependent hydrolases superfamily. NagA family.</text>
</comment>
<dbReference type="Proteomes" id="UP000284178">
    <property type="component" value="Unassembled WGS sequence"/>
</dbReference>
<dbReference type="Pfam" id="PF01979">
    <property type="entry name" value="Amidohydro_1"/>
    <property type="match status" value="1"/>
</dbReference>
<dbReference type="SUPFAM" id="SSF51556">
    <property type="entry name" value="Metallo-dependent hydrolases"/>
    <property type="match status" value="1"/>
</dbReference>
<dbReference type="Gene3D" id="2.30.40.10">
    <property type="entry name" value="Urease, subunit C, domain 1"/>
    <property type="match status" value="1"/>
</dbReference>
<dbReference type="GeneID" id="83014522"/>
<dbReference type="InterPro" id="IPR003764">
    <property type="entry name" value="GlcNAc_6-P_deAcase"/>
</dbReference>